<dbReference type="KEGG" id="mbry:B1812_01390"/>
<dbReference type="EMBL" id="CP019948">
    <property type="protein sequence ID" value="ARN79947.1"/>
    <property type="molecule type" value="Genomic_DNA"/>
</dbReference>
<dbReference type="Gene3D" id="3.40.50.150">
    <property type="entry name" value="Vaccinia Virus protein VP39"/>
    <property type="match status" value="1"/>
</dbReference>
<gene>
    <name evidence="1" type="ORF">B1812_01390</name>
</gene>
<dbReference type="InterPro" id="IPR029063">
    <property type="entry name" value="SAM-dependent_MTases_sf"/>
</dbReference>
<dbReference type="STRING" id="655015.B1812_01390"/>
<dbReference type="Proteomes" id="UP000193978">
    <property type="component" value="Chromosome"/>
</dbReference>
<reference evidence="1 2" key="1">
    <citation type="submission" date="2017-02" db="EMBL/GenBank/DDBJ databases">
        <authorList>
            <person name="Peterson S.W."/>
        </authorList>
    </citation>
    <scope>NUCLEOTIDE SEQUENCE [LARGE SCALE GENOMIC DNA]</scope>
    <source>
        <strain evidence="1 2">S285</strain>
    </source>
</reference>
<organism evidence="1 2">
    <name type="scientific">Methylocystis bryophila</name>
    <dbReference type="NCBI Taxonomy" id="655015"/>
    <lineage>
        <taxon>Bacteria</taxon>
        <taxon>Pseudomonadati</taxon>
        <taxon>Pseudomonadota</taxon>
        <taxon>Alphaproteobacteria</taxon>
        <taxon>Hyphomicrobiales</taxon>
        <taxon>Methylocystaceae</taxon>
        <taxon>Methylocystis</taxon>
    </lineage>
</organism>
<keyword evidence="2" id="KW-1185">Reference proteome</keyword>
<accession>A0A1W6MQT6</accession>
<dbReference type="SUPFAM" id="SSF53335">
    <property type="entry name" value="S-adenosyl-L-methionine-dependent methyltransferases"/>
    <property type="match status" value="1"/>
</dbReference>
<name>A0A1W6MQT6_9HYPH</name>
<proteinExistence type="predicted"/>
<protein>
    <recommendedName>
        <fullName evidence="3">Methyltransferase type 11 domain-containing protein</fullName>
    </recommendedName>
</protein>
<dbReference type="AlphaFoldDB" id="A0A1W6MQT6"/>
<evidence type="ECO:0000313" key="1">
    <source>
        <dbReference type="EMBL" id="ARN79947.1"/>
    </source>
</evidence>
<sequence length="290" mass="32299">MGIDAHPFNFIKFQSQRGPLGRVLTIGRQELSVGARLLGEEVAAVARQSLYCEPALLALGATSVASLDYSDYEQASFVADLGRPITMSERFDTIVDAGSLEHVFDVATAFRNLIELCEVGGRIIHSLPVNDLSGHGFYQFCSDLMFAIYSEQNGFAETEVYYASNLDPARWYKMPPARPGARIEILSVEPIILLSVARKVAKVDQIQVTQPFYAMAWEEGKGKLARSETPRMATMKRWVSQVAPKGSRWRNTLRDIFVLGGLALGVHPYSLRRRCVEALEVERVLGERRA</sequence>
<evidence type="ECO:0000313" key="2">
    <source>
        <dbReference type="Proteomes" id="UP000193978"/>
    </source>
</evidence>
<evidence type="ECO:0008006" key="3">
    <source>
        <dbReference type="Google" id="ProtNLM"/>
    </source>
</evidence>